<name>A0A443S1P8_9ACAR</name>
<dbReference type="Proteomes" id="UP000288716">
    <property type="component" value="Unassembled WGS sequence"/>
</dbReference>
<sequence length="249" mass="29753">MLNDERVLKESLQKVITIIDSDKDERVTVDELKVWMDAIHKETIRREFSQRLIYLEHALKELKHSQLNWEAYASIVFPAAEMEKQRKRWSTVDENNDGILTKDEFFAFMYPRVSDKHAHLEVKELISMFDKDFDGNLNFDEFYRFIIHNRRRELDPYTPSERQGAEAEYKDYFDKVVDKNKDGFMDYEELRSFLIGDQSLVAAKLLTEHHDEDKSGFLSISEILKTPQHFTRLLPHQFWDALRAKRDEL</sequence>
<evidence type="ECO:0000313" key="6">
    <source>
        <dbReference type="Proteomes" id="UP000288716"/>
    </source>
</evidence>
<evidence type="ECO:0000256" key="3">
    <source>
        <dbReference type="ARBA" id="ARBA00022837"/>
    </source>
</evidence>
<dbReference type="GO" id="GO:0005509">
    <property type="term" value="F:calcium ion binding"/>
    <property type="evidence" value="ECO:0007669"/>
    <property type="project" value="InterPro"/>
</dbReference>
<dbReference type="EMBL" id="NCKV01012410">
    <property type="protein sequence ID" value="RWS21401.1"/>
    <property type="molecule type" value="Genomic_DNA"/>
</dbReference>
<dbReference type="PROSITE" id="PS00018">
    <property type="entry name" value="EF_HAND_1"/>
    <property type="match status" value="3"/>
</dbReference>
<comment type="caution">
    <text evidence="5">The sequence shown here is derived from an EMBL/GenBank/DDBJ whole genome shotgun (WGS) entry which is preliminary data.</text>
</comment>
<evidence type="ECO:0000256" key="2">
    <source>
        <dbReference type="ARBA" id="ARBA00022737"/>
    </source>
</evidence>
<dbReference type="PANTHER" id="PTHR10827">
    <property type="entry name" value="RETICULOCALBIN"/>
    <property type="match status" value="1"/>
</dbReference>
<dbReference type="InterPro" id="IPR018247">
    <property type="entry name" value="EF_Hand_1_Ca_BS"/>
</dbReference>
<feature type="domain" description="EF-hand" evidence="4">
    <location>
        <begin position="80"/>
        <end position="115"/>
    </location>
</feature>
<feature type="domain" description="EF-hand" evidence="4">
    <location>
        <begin position="117"/>
        <end position="152"/>
    </location>
</feature>
<organism evidence="5 6">
    <name type="scientific">Leptotrombidium deliense</name>
    <dbReference type="NCBI Taxonomy" id="299467"/>
    <lineage>
        <taxon>Eukaryota</taxon>
        <taxon>Metazoa</taxon>
        <taxon>Ecdysozoa</taxon>
        <taxon>Arthropoda</taxon>
        <taxon>Chelicerata</taxon>
        <taxon>Arachnida</taxon>
        <taxon>Acari</taxon>
        <taxon>Acariformes</taxon>
        <taxon>Trombidiformes</taxon>
        <taxon>Prostigmata</taxon>
        <taxon>Anystina</taxon>
        <taxon>Parasitengona</taxon>
        <taxon>Trombiculoidea</taxon>
        <taxon>Trombiculidae</taxon>
        <taxon>Leptotrombidium</taxon>
    </lineage>
</organism>
<dbReference type="AlphaFoldDB" id="A0A443S1P8"/>
<dbReference type="InterPro" id="IPR002048">
    <property type="entry name" value="EF_hand_dom"/>
</dbReference>
<dbReference type="Pfam" id="PF13499">
    <property type="entry name" value="EF-hand_7"/>
    <property type="match status" value="1"/>
</dbReference>
<proteinExistence type="predicted"/>
<reference evidence="5 6" key="1">
    <citation type="journal article" date="2018" name="Gigascience">
        <title>Genomes of trombidid mites reveal novel predicted allergens and laterally-transferred genes associated with secondary metabolism.</title>
        <authorList>
            <person name="Dong X."/>
            <person name="Chaisiri K."/>
            <person name="Xia D."/>
            <person name="Armstrong S.D."/>
            <person name="Fang Y."/>
            <person name="Donnelly M.J."/>
            <person name="Kadowaki T."/>
            <person name="McGarry J.W."/>
            <person name="Darby A.C."/>
            <person name="Makepeace B.L."/>
        </authorList>
    </citation>
    <scope>NUCLEOTIDE SEQUENCE [LARGE SCALE GENOMIC DNA]</scope>
    <source>
        <strain evidence="5">UoL-UT</strain>
    </source>
</reference>
<dbReference type="Pfam" id="PF13202">
    <property type="entry name" value="EF-hand_5"/>
    <property type="match status" value="1"/>
</dbReference>
<protein>
    <submittedName>
        <fullName evidence="5">Calumenin-like protein</fullName>
    </submittedName>
</protein>
<feature type="domain" description="EF-hand" evidence="4">
    <location>
        <begin position="164"/>
        <end position="200"/>
    </location>
</feature>
<dbReference type="Gene3D" id="1.10.238.10">
    <property type="entry name" value="EF-hand"/>
    <property type="match status" value="2"/>
</dbReference>
<dbReference type="VEuPathDB" id="VectorBase:LDEU010639"/>
<dbReference type="OrthoDB" id="293868at2759"/>
<evidence type="ECO:0000256" key="1">
    <source>
        <dbReference type="ARBA" id="ARBA00022723"/>
    </source>
</evidence>
<keyword evidence="3" id="KW-0106">Calcium</keyword>
<dbReference type="SUPFAM" id="SSF47473">
    <property type="entry name" value="EF-hand"/>
    <property type="match status" value="1"/>
</dbReference>
<dbReference type="PANTHER" id="PTHR10827:SF98">
    <property type="entry name" value="45 KDA CALCIUM-BINDING PROTEIN"/>
    <property type="match status" value="1"/>
</dbReference>
<dbReference type="PROSITE" id="PS50222">
    <property type="entry name" value="EF_HAND_2"/>
    <property type="match status" value="4"/>
</dbReference>
<evidence type="ECO:0000259" key="4">
    <source>
        <dbReference type="PROSITE" id="PS50222"/>
    </source>
</evidence>
<keyword evidence="2" id="KW-0677">Repeat</keyword>
<keyword evidence="6" id="KW-1185">Reference proteome</keyword>
<gene>
    <name evidence="5" type="ORF">B4U80_11868</name>
</gene>
<dbReference type="SMART" id="SM00054">
    <property type="entry name" value="EFh"/>
    <property type="match status" value="4"/>
</dbReference>
<dbReference type="InterPro" id="IPR011992">
    <property type="entry name" value="EF-hand-dom_pair"/>
</dbReference>
<feature type="domain" description="EF-hand" evidence="4">
    <location>
        <begin position="7"/>
        <end position="42"/>
    </location>
</feature>
<evidence type="ECO:0000313" key="5">
    <source>
        <dbReference type="EMBL" id="RWS21401.1"/>
    </source>
</evidence>
<keyword evidence="1" id="KW-0479">Metal-binding</keyword>
<accession>A0A443S1P8</accession>